<dbReference type="InterPro" id="IPR050256">
    <property type="entry name" value="Glycosyltransferase_2"/>
</dbReference>
<organism evidence="10 11">
    <name type="scientific">Acidiluteibacter ferrifornacis</name>
    <dbReference type="NCBI Taxonomy" id="2692424"/>
    <lineage>
        <taxon>Bacteria</taxon>
        <taxon>Pseudomonadati</taxon>
        <taxon>Bacteroidota</taxon>
        <taxon>Flavobacteriia</taxon>
        <taxon>Flavobacteriales</taxon>
        <taxon>Cryomorphaceae</taxon>
        <taxon>Acidiluteibacter</taxon>
    </lineage>
</organism>
<sequence>MKLKDLSIVIPVYQAESSIGKLIDQLETDSFLKTLNWELILVDDCSNDSSYEIIESKAIEYNNIIGLTLHKNSGQHSATLAGIIEAKGELLLTMDDDFEHPVEEIEGLINALNRQKADVVFGIPENQEKNIIRKRISKEFKRATRNFSEGYGEGSAFRLIRKQIYSQLGKHKTPFVFIDEVLAWYTKNVLFVPINFNQATKKSTYRFSNLFGLFFNIMFTYSSFPAQLLTKVGIVGSFISFGVGIFYIVKKLFFKAQLGFTSIAVSILFSASLILMALGVIAQYIYRQNRLLNQYPQFSIKSRTDEQE</sequence>
<evidence type="ECO:0000256" key="2">
    <source>
        <dbReference type="ARBA" id="ARBA00022676"/>
    </source>
</evidence>
<keyword evidence="3 10" id="KW-0808">Transferase</keyword>
<evidence type="ECO:0000313" key="10">
    <source>
        <dbReference type="EMBL" id="NBG64606.1"/>
    </source>
</evidence>
<keyword evidence="2" id="KW-0328">Glycosyltransferase</keyword>
<dbReference type="RefSeq" id="WP_160630946.1">
    <property type="nucleotide sequence ID" value="NZ_WWNE01000003.1"/>
</dbReference>
<dbReference type="InterPro" id="IPR029044">
    <property type="entry name" value="Nucleotide-diphossugar_trans"/>
</dbReference>
<feature type="domain" description="Glycosyltransferase 2-like" evidence="9">
    <location>
        <begin position="7"/>
        <end position="165"/>
    </location>
</feature>
<evidence type="ECO:0000256" key="3">
    <source>
        <dbReference type="ARBA" id="ARBA00022679"/>
    </source>
</evidence>
<dbReference type="InterPro" id="IPR001173">
    <property type="entry name" value="Glyco_trans_2-like"/>
</dbReference>
<keyword evidence="11" id="KW-1185">Reference proteome</keyword>
<dbReference type="GO" id="GO:0009103">
    <property type="term" value="P:lipopolysaccharide biosynthetic process"/>
    <property type="evidence" value="ECO:0007669"/>
    <property type="project" value="UniProtKB-KW"/>
</dbReference>
<protein>
    <submittedName>
        <fullName evidence="10">Glycosyltransferase</fullName>
    </submittedName>
</protein>
<evidence type="ECO:0000256" key="7">
    <source>
        <dbReference type="ARBA" id="ARBA00023136"/>
    </source>
</evidence>
<keyword evidence="5" id="KW-0448">Lipopolysaccharide biosynthesis</keyword>
<dbReference type="Proteomes" id="UP000470771">
    <property type="component" value="Unassembled WGS sequence"/>
</dbReference>
<evidence type="ECO:0000256" key="6">
    <source>
        <dbReference type="ARBA" id="ARBA00022989"/>
    </source>
</evidence>
<dbReference type="Gene3D" id="3.90.550.10">
    <property type="entry name" value="Spore Coat Polysaccharide Biosynthesis Protein SpsA, Chain A"/>
    <property type="match status" value="1"/>
</dbReference>
<evidence type="ECO:0000256" key="8">
    <source>
        <dbReference type="SAM" id="Phobius"/>
    </source>
</evidence>
<evidence type="ECO:0000259" key="9">
    <source>
        <dbReference type="Pfam" id="PF00535"/>
    </source>
</evidence>
<dbReference type="EMBL" id="WWNE01000003">
    <property type="protein sequence ID" value="NBG64606.1"/>
    <property type="molecule type" value="Genomic_DNA"/>
</dbReference>
<name>A0A6N9NDF0_9FLAO</name>
<feature type="transmembrane region" description="Helical" evidence="8">
    <location>
        <begin position="207"/>
        <end position="224"/>
    </location>
</feature>
<feature type="transmembrane region" description="Helical" evidence="8">
    <location>
        <begin position="230"/>
        <end position="249"/>
    </location>
</feature>
<evidence type="ECO:0000256" key="1">
    <source>
        <dbReference type="ARBA" id="ARBA00022475"/>
    </source>
</evidence>
<keyword evidence="6 8" id="KW-1133">Transmembrane helix</keyword>
<dbReference type="SUPFAM" id="SSF53448">
    <property type="entry name" value="Nucleotide-diphospho-sugar transferases"/>
    <property type="match status" value="1"/>
</dbReference>
<reference evidence="10 11" key="1">
    <citation type="submission" date="2019-12" db="EMBL/GenBank/DDBJ databases">
        <authorList>
            <person name="Zhao J."/>
        </authorList>
    </citation>
    <scope>NUCLEOTIDE SEQUENCE [LARGE SCALE GENOMIC DNA]</scope>
    <source>
        <strain evidence="10 11">S-15</strain>
    </source>
</reference>
<keyword evidence="1" id="KW-1003">Cell membrane</keyword>
<dbReference type="GO" id="GO:0099621">
    <property type="term" value="F:undecaprenyl-phosphate 4-deoxy-4-formamido-L-arabinose transferase activity"/>
    <property type="evidence" value="ECO:0007669"/>
    <property type="project" value="TreeGrafter"/>
</dbReference>
<comment type="caution">
    <text evidence="10">The sequence shown here is derived from an EMBL/GenBank/DDBJ whole genome shotgun (WGS) entry which is preliminary data.</text>
</comment>
<dbReference type="Pfam" id="PF00535">
    <property type="entry name" value="Glycos_transf_2"/>
    <property type="match status" value="1"/>
</dbReference>
<dbReference type="PANTHER" id="PTHR48090">
    <property type="entry name" value="UNDECAPRENYL-PHOSPHATE 4-DEOXY-4-FORMAMIDO-L-ARABINOSE TRANSFERASE-RELATED"/>
    <property type="match status" value="1"/>
</dbReference>
<gene>
    <name evidence="10" type="ORF">GQN54_00660</name>
</gene>
<evidence type="ECO:0000256" key="4">
    <source>
        <dbReference type="ARBA" id="ARBA00022692"/>
    </source>
</evidence>
<keyword evidence="4 8" id="KW-0812">Transmembrane</keyword>
<dbReference type="GO" id="GO:0005886">
    <property type="term" value="C:plasma membrane"/>
    <property type="evidence" value="ECO:0007669"/>
    <property type="project" value="TreeGrafter"/>
</dbReference>
<feature type="transmembrane region" description="Helical" evidence="8">
    <location>
        <begin position="261"/>
        <end position="286"/>
    </location>
</feature>
<proteinExistence type="predicted"/>
<evidence type="ECO:0000256" key="5">
    <source>
        <dbReference type="ARBA" id="ARBA00022985"/>
    </source>
</evidence>
<dbReference type="PANTHER" id="PTHR48090:SF3">
    <property type="entry name" value="UNDECAPRENYL-PHOSPHATE 4-DEOXY-4-FORMAMIDO-L-ARABINOSE TRANSFERASE"/>
    <property type="match status" value="1"/>
</dbReference>
<keyword evidence="7 8" id="KW-0472">Membrane</keyword>
<dbReference type="AlphaFoldDB" id="A0A6N9NDF0"/>
<accession>A0A6N9NDF0</accession>
<evidence type="ECO:0000313" key="11">
    <source>
        <dbReference type="Proteomes" id="UP000470771"/>
    </source>
</evidence>